<feature type="transmembrane region" description="Helical" evidence="2">
    <location>
        <begin position="340"/>
        <end position="358"/>
    </location>
</feature>
<organism evidence="3 4">
    <name type="scientific">Dichomitus squalens (strain LYAD-421)</name>
    <name type="common">Western red white-rot fungus</name>
    <dbReference type="NCBI Taxonomy" id="732165"/>
    <lineage>
        <taxon>Eukaryota</taxon>
        <taxon>Fungi</taxon>
        <taxon>Dikarya</taxon>
        <taxon>Basidiomycota</taxon>
        <taxon>Agaricomycotina</taxon>
        <taxon>Agaricomycetes</taxon>
        <taxon>Polyporales</taxon>
        <taxon>Polyporaceae</taxon>
        <taxon>Dichomitus</taxon>
    </lineage>
</organism>
<gene>
    <name evidence="3" type="ORF">DICSQDRAFT_130378</name>
</gene>
<accession>R7SJ45</accession>
<evidence type="ECO:0000313" key="3">
    <source>
        <dbReference type="EMBL" id="EJF55908.1"/>
    </source>
</evidence>
<dbReference type="Proteomes" id="UP000053319">
    <property type="component" value="Unassembled WGS sequence"/>
</dbReference>
<evidence type="ECO:0000313" key="4">
    <source>
        <dbReference type="Proteomes" id="UP000053319"/>
    </source>
</evidence>
<feature type="transmembrane region" description="Helical" evidence="2">
    <location>
        <begin position="211"/>
        <end position="232"/>
    </location>
</feature>
<feature type="region of interest" description="Disordered" evidence="1">
    <location>
        <begin position="276"/>
        <end position="296"/>
    </location>
</feature>
<reference evidence="3 4" key="1">
    <citation type="journal article" date="2012" name="Science">
        <title>The Paleozoic origin of enzymatic lignin decomposition reconstructed from 31 fungal genomes.</title>
        <authorList>
            <person name="Floudas D."/>
            <person name="Binder M."/>
            <person name="Riley R."/>
            <person name="Barry K."/>
            <person name="Blanchette R.A."/>
            <person name="Henrissat B."/>
            <person name="Martinez A.T."/>
            <person name="Otillar R."/>
            <person name="Spatafora J.W."/>
            <person name="Yadav J.S."/>
            <person name="Aerts A."/>
            <person name="Benoit I."/>
            <person name="Boyd A."/>
            <person name="Carlson A."/>
            <person name="Copeland A."/>
            <person name="Coutinho P.M."/>
            <person name="de Vries R.P."/>
            <person name="Ferreira P."/>
            <person name="Findley K."/>
            <person name="Foster B."/>
            <person name="Gaskell J."/>
            <person name="Glotzer D."/>
            <person name="Gorecki P."/>
            <person name="Heitman J."/>
            <person name="Hesse C."/>
            <person name="Hori C."/>
            <person name="Igarashi K."/>
            <person name="Jurgens J.A."/>
            <person name="Kallen N."/>
            <person name="Kersten P."/>
            <person name="Kohler A."/>
            <person name="Kuees U."/>
            <person name="Kumar T.K.A."/>
            <person name="Kuo A."/>
            <person name="LaButti K."/>
            <person name="Larrondo L.F."/>
            <person name="Lindquist E."/>
            <person name="Ling A."/>
            <person name="Lombard V."/>
            <person name="Lucas S."/>
            <person name="Lundell T."/>
            <person name="Martin R."/>
            <person name="McLaughlin D.J."/>
            <person name="Morgenstern I."/>
            <person name="Morin E."/>
            <person name="Murat C."/>
            <person name="Nagy L.G."/>
            <person name="Nolan M."/>
            <person name="Ohm R.A."/>
            <person name="Patyshakuliyeva A."/>
            <person name="Rokas A."/>
            <person name="Ruiz-Duenas F.J."/>
            <person name="Sabat G."/>
            <person name="Salamov A."/>
            <person name="Samejima M."/>
            <person name="Schmutz J."/>
            <person name="Slot J.C."/>
            <person name="St John F."/>
            <person name="Stenlid J."/>
            <person name="Sun H."/>
            <person name="Sun S."/>
            <person name="Syed K."/>
            <person name="Tsang A."/>
            <person name="Wiebenga A."/>
            <person name="Young D."/>
            <person name="Pisabarro A."/>
            <person name="Eastwood D.C."/>
            <person name="Martin F."/>
            <person name="Cullen D."/>
            <person name="Grigoriev I.V."/>
            <person name="Hibbett D.S."/>
        </authorList>
    </citation>
    <scope>NUCLEOTIDE SEQUENCE [LARGE SCALE GENOMIC DNA]</scope>
    <source>
        <strain evidence="3 4">LYAD-421 SS1</strain>
    </source>
</reference>
<dbReference type="GeneID" id="18834631"/>
<dbReference type="OrthoDB" id="2366471at2759"/>
<proteinExistence type="predicted"/>
<protein>
    <submittedName>
        <fullName evidence="3">Uncharacterized protein</fullName>
    </submittedName>
</protein>
<evidence type="ECO:0000256" key="2">
    <source>
        <dbReference type="SAM" id="Phobius"/>
    </source>
</evidence>
<name>R7SJ45_DICSQ</name>
<dbReference type="HOGENOM" id="CLU_025274_1_1_1"/>
<keyword evidence="2" id="KW-0812">Transmembrane</keyword>
<dbReference type="RefSeq" id="XP_007371340.1">
    <property type="nucleotide sequence ID" value="XM_007371278.1"/>
</dbReference>
<keyword evidence="2" id="KW-1133">Transmembrane helix</keyword>
<evidence type="ECO:0000256" key="1">
    <source>
        <dbReference type="SAM" id="MobiDB-lite"/>
    </source>
</evidence>
<dbReference type="EMBL" id="JH719492">
    <property type="protein sequence ID" value="EJF55908.1"/>
    <property type="molecule type" value="Genomic_DNA"/>
</dbReference>
<sequence>MQTYMSRPHIPIAVDSPSEITSVKPASKLPVISSLAYLGKRVRSVIPDPIPQGASSKSGFTLDSSGVAGFFGGDSAVLAMASVNLIPNRRWVGWYNTPGSYEIAKQFGQLADSPFWDALVPGGKHEPAILFELDGKVGPEFIASYSGTTFAQTGHLAYLLTRKAKSMTGIADTQTDRVGTPTSLVIIDLPQVPPASDHPALPSSWLPKRSALLALVPITGSVVACVFCALVADWYCCANIALGIIANGCACFFVGSGKLTYVISVTRGRFVLQYGTNTKRPETTPDESSNPPSSPSALGDVWARLASCGLRGHWQPLDGSTGFNSCMQIWKLLTSPSQRTIGYCALLLTVQFFVQLLLIPQGTLSGQIMFISTLALSWGYNSYLSSVDREDIQTDILIESVLRLHLKERARKYDFKSRTGMVIFACLAMPYETNEPPPDRMKILNALLPNDTRRC</sequence>
<keyword evidence="2" id="KW-0472">Membrane</keyword>
<feature type="transmembrane region" description="Helical" evidence="2">
    <location>
        <begin position="238"/>
        <end position="263"/>
    </location>
</feature>
<dbReference type="AlphaFoldDB" id="R7SJ45"/>
<dbReference type="OMA" id="WYAFACI"/>
<dbReference type="KEGG" id="dsq:DICSQDRAFT_130378"/>